<dbReference type="InterPro" id="IPR037401">
    <property type="entry name" value="SnoaL-like"/>
</dbReference>
<evidence type="ECO:0000256" key="1">
    <source>
        <dbReference type="SAM" id="SignalP"/>
    </source>
</evidence>
<evidence type="ECO:0000313" key="3">
    <source>
        <dbReference type="EMBL" id="AJI53108.1"/>
    </source>
</evidence>
<organism evidence="3 4">
    <name type="scientific">Francisella philomiragia</name>
    <dbReference type="NCBI Taxonomy" id="28110"/>
    <lineage>
        <taxon>Bacteria</taxon>
        <taxon>Pseudomonadati</taxon>
        <taxon>Pseudomonadota</taxon>
        <taxon>Gammaproteobacteria</taxon>
        <taxon>Thiotrichales</taxon>
        <taxon>Francisellaceae</taxon>
        <taxon>Francisella</taxon>
    </lineage>
</organism>
<dbReference type="InterPro" id="IPR032710">
    <property type="entry name" value="NTF2-like_dom_sf"/>
</dbReference>
<keyword evidence="1" id="KW-0732">Signal</keyword>
<reference evidence="3 4" key="1">
    <citation type="journal article" date="2015" name="Genome Announc.">
        <title>Genome sequencing of 18 francisella strains to aid in assay development and testing.</title>
        <authorList>
            <person name="Johnson S.L."/>
            <person name="Daligault H.E."/>
            <person name="Davenport K.W."/>
            <person name="Coyne S.R."/>
            <person name="Frey K.G."/>
            <person name="Koroleva G.I."/>
            <person name="Broomall S.M."/>
            <person name="Bishop-Lilly K.A."/>
            <person name="Bruce D.C."/>
            <person name="Chertkov O."/>
            <person name="Freitas T."/>
            <person name="Jaissle J."/>
            <person name="Ladner J.T."/>
            <person name="Rosenzweig C.N."/>
            <person name="Gibbons H.S."/>
            <person name="Palacios G.F."/>
            <person name="Redden C.L."/>
            <person name="Xu Y."/>
            <person name="Minogue T.D."/>
            <person name="Chain P.S."/>
        </authorList>
    </citation>
    <scope>NUCLEOTIDE SEQUENCE [LARGE SCALE GENOMIC DNA]</scope>
    <source>
        <strain evidence="3 4">GA01-2794</strain>
    </source>
</reference>
<name>A0A0B6D616_9GAMM</name>
<accession>A0A0B6D616</accession>
<feature type="domain" description="SnoaL-like" evidence="2">
    <location>
        <begin position="60"/>
        <end position="150"/>
    </location>
</feature>
<feature type="signal peptide" evidence="1">
    <location>
        <begin position="1"/>
        <end position="20"/>
    </location>
</feature>
<dbReference type="EMBL" id="CP009440">
    <property type="protein sequence ID" value="AJI53108.1"/>
    <property type="molecule type" value="Genomic_DNA"/>
</dbReference>
<evidence type="ECO:0000313" key="4">
    <source>
        <dbReference type="Proteomes" id="UP000031830"/>
    </source>
</evidence>
<dbReference type="Pfam" id="PF12680">
    <property type="entry name" value="SnoaL_2"/>
    <property type="match status" value="1"/>
</dbReference>
<dbReference type="AlphaFoldDB" id="A0A0B6D616"/>
<dbReference type="RefSeq" id="WP_044527016.1">
    <property type="nucleotide sequence ID" value="NZ_CP009440.1"/>
</dbReference>
<dbReference type="Gene3D" id="3.10.450.50">
    <property type="match status" value="1"/>
</dbReference>
<dbReference type="SUPFAM" id="SSF54427">
    <property type="entry name" value="NTF2-like"/>
    <property type="match status" value="1"/>
</dbReference>
<evidence type="ECO:0000259" key="2">
    <source>
        <dbReference type="Pfam" id="PF12680"/>
    </source>
</evidence>
<feature type="chain" id="PRO_5002108657" evidence="1">
    <location>
        <begin position="21"/>
        <end position="168"/>
    </location>
</feature>
<protein>
    <submittedName>
        <fullName evidence="3">SnoaL-like polyketide cyclase family protein</fullName>
    </submittedName>
</protein>
<dbReference type="KEGG" id="fpz:LA55_2017"/>
<proteinExistence type="predicted"/>
<dbReference type="OrthoDB" id="129343at2"/>
<dbReference type="Proteomes" id="UP000031830">
    <property type="component" value="Chromosome"/>
</dbReference>
<gene>
    <name evidence="3" type="ORF">LA55_2017</name>
</gene>
<sequence length="168" mass="19004">MRKYISLGILATLMPTILLASKQDNPVPEIIPKSNIIKCKYNEKNVNTVIDFENAVLNVIFNKGSVDEVSKYLGKTYIQHYPSAEDGPDGLITYLKGLGDKKVFTRVETRKIFACNDYVILENIFYSSKNDLGTAAINTFRVKDGKIIEHWELMEPIPKEAKNNNGIF</sequence>